<evidence type="ECO:0008006" key="4">
    <source>
        <dbReference type="Google" id="ProtNLM"/>
    </source>
</evidence>
<proteinExistence type="predicted"/>
<evidence type="ECO:0000313" key="3">
    <source>
        <dbReference type="Proteomes" id="UP000623842"/>
    </source>
</evidence>
<reference evidence="2" key="1">
    <citation type="journal article" date="2014" name="Int. J. Syst. Evol. Microbiol.">
        <title>Complete genome sequence of Corynebacterium casei LMG S-19264T (=DSM 44701T), isolated from a smear-ripened cheese.</title>
        <authorList>
            <consortium name="US DOE Joint Genome Institute (JGI-PGF)"/>
            <person name="Walter F."/>
            <person name="Albersmeier A."/>
            <person name="Kalinowski J."/>
            <person name="Ruckert C."/>
        </authorList>
    </citation>
    <scope>NUCLEOTIDE SEQUENCE</scope>
    <source>
        <strain evidence="2">KCTC 42731</strain>
    </source>
</reference>
<comment type="caution">
    <text evidence="2">The sequence shown here is derived from an EMBL/GenBank/DDBJ whole genome shotgun (WGS) entry which is preliminary data.</text>
</comment>
<evidence type="ECO:0000256" key="1">
    <source>
        <dbReference type="SAM" id="SignalP"/>
    </source>
</evidence>
<sequence>MGQRFKLTIPVIVVSLISLLSSKAFAAFSFENKNIEDTCSFSPTACLERIDAALASSPSSNRIKFDLLQYRYVALFNLQRIEQLHKETSQWLERPNLPVAFTITVYIYFAKSAMVLEDESISQKYADKAIALLKDMQQAFPSPIRLIELANLKMQYGQVDEALTLLTNLEQKFINSKNAYFQMELHGNLGHITRELELYDKSLGYWESASYWAEIYGNKQQQAVIFFNQGYVYQLKHLYVEAIEAYGQAHQLAKEAQDLAKLNQANFRIAQCLFKLGKLQQAKDYMQQVDIEDLPFVDHPEFNQLQQEL</sequence>
<dbReference type="Proteomes" id="UP000623842">
    <property type="component" value="Unassembled WGS sequence"/>
</dbReference>
<reference evidence="2" key="2">
    <citation type="submission" date="2020-09" db="EMBL/GenBank/DDBJ databases">
        <authorList>
            <person name="Sun Q."/>
            <person name="Kim S."/>
        </authorList>
    </citation>
    <scope>NUCLEOTIDE SEQUENCE</scope>
    <source>
        <strain evidence="2">KCTC 42731</strain>
    </source>
</reference>
<name>A0A919BFX6_9GAMM</name>
<feature type="chain" id="PRO_5038059757" description="Tetratricopeptide repeat protein" evidence="1">
    <location>
        <begin position="27"/>
        <end position="309"/>
    </location>
</feature>
<gene>
    <name evidence="2" type="ORF">GCM10017161_16670</name>
</gene>
<organism evidence="2 3">
    <name type="scientific">Thalassotalea marina</name>
    <dbReference type="NCBI Taxonomy" id="1673741"/>
    <lineage>
        <taxon>Bacteria</taxon>
        <taxon>Pseudomonadati</taxon>
        <taxon>Pseudomonadota</taxon>
        <taxon>Gammaproteobacteria</taxon>
        <taxon>Alteromonadales</taxon>
        <taxon>Colwelliaceae</taxon>
        <taxon>Thalassotalea</taxon>
    </lineage>
</organism>
<dbReference type="SUPFAM" id="SSF48452">
    <property type="entry name" value="TPR-like"/>
    <property type="match status" value="1"/>
</dbReference>
<protein>
    <recommendedName>
        <fullName evidence="4">Tetratricopeptide repeat protein</fullName>
    </recommendedName>
</protein>
<feature type="signal peptide" evidence="1">
    <location>
        <begin position="1"/>
        <end position="26"/>
    </location>
</feature>
<keyword evidence="3" id="KW-1185">Reference proteome</keyword>
<dbReference type="EMBL" id="BNCK01000003">
    <property type="protein sequence ID" value="GHF89486.1"/>
    <property type="molecule type" value="Genomic_DNA"/>
</dbReference>
<evidence type="ECO:0000313" key="2">
    <source>
        <dbReference type="EMBL" id="GHF89486.1"/>
    </source>
</evidence>
<keyword evidence="1" id="KW-0732">Signal</keyword>
<dbReference type="InterPro" id="IPR011990">
    <property type="entry name" value="TPR-like_helical_dom_sf"/>
</dbReference>
<dbReference type="AlphaFoldDB" id="A0A919BFX6"/>
<dbReference type="Gene3D" id="1.25.40.10">
    <property type="entry name" value="Tetratricopeptide repeat domain"/>
    <property type="match status" value="1"/>
</dbReference>
<accession>A0A919BFX6</accession>